<dbReference type="GO" id="GO:0004016">
    <property type="term" value="F:adenylate cyclase activity"/>
    <property type="evidence" value="ECO:0007669"/>
    <property type="project" value="UniProtKB-ARBA"/>
</dbReference>
<reference evidence="3" key="1">
    <citation type="submission" date="2017-03" db="EMBL/GenBank/DDBJ databases">
        <authorList>
            <person name="Safronova V.I."/>
            <person name="Sazanova A.L."/>
            <person name="Chirak E.R."/>
        </authorList>
    </citation>
    <scope>NUCLEOTIDE SEQUENCE [LARGE SCALE GENOMIC DNA]</scope>
    <source>
        <strain evidence="3">Ach-343</strain>
    </source>
</reference>
<dbReference type="GO" id="GO:0035556">
    <property type="term" value="P:intracellular signal transduction"/>
    <property type="evidence" value="ECO:0007669"/>
    <property type="project" value="InterPro"/>
</dbReference>
<name>A0A2W7BWS1_9HYPH</name>
<evidence type="ECO:0000313" key="2">
    <source>
        <dbReference type="EMBL" id="PZV34501.1"/>
    </source>
</evidence>
<comment type="caution">
    <text evidence="2">The sequence shown here is derived from an EMBL/GenBank/DDBJ whole genome shotgun (WGS) entry which is preliminary data.</text>
</comment>
<dbReference type="RefSeq" id="WP_111548073.1">
    <property type="nucleotide sequence ID" value="NZ_MZXV01000071.1"/>
</dbReference>
<dbReference type="OrthoDB" id="4565346at2"/>
<sequence>MGIALHRGPVFFGNIGSRDRLDFTVIGRAVNLAARLEPLSKSTGRRVLLTDRVAELVEQPIEELGDFPIRGLADPVAVFAVAERRN</sequence>
<dbReference type="Proteomes" id="UP000248616">
    <property type="component" value="Unassembled WGS sequence"/>
</dbReference>
<dbReference type="InterPro" id="IPR050697">
    <property type="entry name" value="Adenylyl/Guanylyl_Cyclase_3/4"/>
</dbReference>
<dbReference type="PANTHER" id="PTHR43081:SF11">
    <property type="entry name" value="BLR2264 PROTEIN"/>
    <property type="match status" value="1"/>
</dbReference>
<proteinExistence type="predicted"/>
<dbReference type="AlphaFoldDB" id="A0A2W7BWS1"/>
<organism evidence="2 3">
    <name type="scientific">Mesorhizobium kowhaii</name>
    <dbReference type="NCBI Taxonomy" id="1300272"/>
    <lineage>
        <taxon>Bacteria</taxon>
        <taxon>Pseudomonadati</taxon>
        <taxon>Pseudomonadota</taxon>
        <taxon>Alphaproteobacteria</taxon>
        <taxon>Hyphomicrobiales</taxon>
        <taxon>Phyllobacteriaceae</taxon>
        <taxon>Mesorhizobium</taxon>
    </lineage>
</organism>
<dbReference type="EMBL" id="MZXV01000071">
    <property type="protein sequence ID" value="PZV34501.1"/>
    <property type="molecule type" value="Genomic_DNA"/>
</dbReference>
<dbReference type="Gene3D" id="3.30.70.1230">
    <property type="entry name" value="Nucleotide cyclase"/>
    <property type="match status" value="1"/>
</dbReference>
<feature type="domain" description="Guanylate cyclase" evidence="1">
    <location>
        <begin position="1"/>
        <end position="37"/>
    </location>
</feature>
<dbReference type="InterPro" id="IPR001054">
    <property type="entry name" value="A/G_cyclase"/>
</dbReference>
<evidence type="ECO:0000313" key="3">
    <source>
        <dbReference type="Proteomes" id="UP000248616"/>
    </source>
</evidence>
<protein>
    <recommendedName>
        <fullName evidence="1">Guanylate cyclase domain-containing protein</fullName>
    </recommendedName>
</protein>
<dbReference type="InterPro" id="IPR029787">
    <property type="entry name" value="Nucleotide_cyclase"/>
</dbReference>
<dbReference type="CDD" id="cd07302">
    <property type="entry name" value="CHD"/>
    <property type="match status" value="1"/>
</dbReference>
<dbReference type="Pfam" id="PF00211">
    <property type="entry name" value="Guanylate_cyc"/>
    <property type="match status" value="1"/>
</dbReference>
<keyword evidence="3" id="KW-1185">Reference proteome</keyword>
<accession>A0A2W7BWS1</accession>
<evidence type="ECO:0000259" key="1">
    <source>
        <dbReference type="PROSITE" id="PS50125"/>
    </source>
</evidence>
<dbReference type="PANTHER" id="PTHR43081">
    <property type="entry name" value="ADENYLATE CYCLASE, TERMINAL-DIFFERENTIATION SPECIFIC-RELATED"/>
    <property type="match status" value="1"/>
</dbReference>
<dbReference type="PROSITE" id="PS50125">
    <property type="entry name" value="GUANYLATE_CYCLASE_2"/>
    <property type="match status" value="1"/>
</dbReference>
<dbReference type="GO" id="GO:0006171">
    <property type="term" value="P:cAMP biosynthetic process"/>
    <property type="evidence" value="ECO:0007669"/>
    <property type="project" value="TreeGrafter"/>
</dbReference>
<gene>
    <name evidence="2" type="ORF">B5V02_32035</name>
</gene>
<dbReference type="SUPFAM" id="SSF55073">
    <property type="entry name" value="Nucleotide cyclase"/>
    <property type="match status" value="1"/>
</dbReference>